<dbReference type="AlphaFoldDB" id="A0A9D4FLL7"/>
<protein>
    <submittedName>
        <fullName evidence="1">Uncharacterized protein</fullName>
    </submittedName>
</protein>
<organism evidence="1 2">
    <name type="scientific">Dreissena polymorpha</name>
    <name type="common">Zebra mussel</name>
    <name type="synonym">Mytilus polymorpha</name>
    <dbReference type="NCBI Taxonomy" id="45954"/>
    <lineage>
        <taxon>Eukaryota</taxon>
        <taxon>Metazoa</taxon>
        <taxon>Spiralia</taxon>
        <taxon>Lophotrochozoa</taxon>
        <taxon>Mollusca</taxon>
        <taxon>Bivalvia</taxon>
        <taxon>Autobranchia</taxon>
        <taxon>Heteroconchia</taxon>
        <taxon>Euheterodonta</taxon>
        <taxon>Imparidentia</taxon>
        <taxon>Neoheterodontei</taxon>
        <taxon>Myida</taxon>
        <taxon>Dreissenoidea</taxon>
        <taxon>Dreissenidae</taxon>
        <taxon>Dreissena</taxon>
    </lineage>
</organism>
<name>A0A9D4FLL7_DREPO</name>
<accession>A0A9D4FLL7</accession>
<dbReference type="Proteomes" id="UP000828390">
    <property type="component" value="Unassembled WGS sequence"/>
</dbReference>
<comment type="caution">
    <text evidence="1">The sequence shown here is derived from an EMBL/GenBank/DDBJ whole genome shotgun (WGS) entry which is preliminary data.</text>
</comment>
<sequence>MPRGQEAHVTFEIILKSFSKFDKISSNELTRKNVPTPGGHVFYDDGTINVTCIVLTRFNKRHVNDKCINPCDHVYQRIGTIFRLIQDIIRTNVLTKYHQDRTENVAYRVFYYRNKWENAQLPGGYAFQLTRTIFDIVQDIIRTNLLTKFHEDRTINVAIRVLTRQMFETHYARQMTDIRRSQKSTLFLLR</sequence>
<evidence type="ECO:0000313" key="1">
    <source>
        <dbReference type="EMBL" id="KAH3799468.1"/>
    </source>
</evidence>
<reference evidence="1" key="1">
    <citation type="journal article" date="2019" name="bioRxiv">
        <title>The Genome of the Zebra Mussel, Dreissena polymorpha: A Resource for Invasive Species Research.</title>
        <authorList>
            <person name="McCartney M.A."/>
            <person name="Auch B."/>
            <person name="Kono T."/>
            <person name="Mallez S."/>
            <person name="Zhang Y."/>
            <person name="Obille A."/>
            <person name="Becker A."/>
            <person name="Abrahante J.E."/>
            <person name="Garbe J."/>
            <person name="Badalamenti J.P."/>
            <person name="Herman A."/>
            <person name="Mangelson H."/>
            <person name="Liachko I."/>
            <person name="Sullivan S."/>
            <person name="Sone E.D."/>
            <person name="Koren S."/>
            <person name="Silverstein K.A.T."/>
            <person name="Beckman K.B."/>
            <person name="Gohl D.M."/>
        </authorList>
    </citation>
    <scope>NUCLEOTIDE SEQUENCE</scope>
    <source>
        <strain evidence="1">Duluth1</strain>
        <tissue evidence="1">Whole animal</tissue>
    </source>
</reference>
<evidence type="ECO:0000313" key="2">
    <source>
        <dbReference type="Proteomes" id="UP000828390"/>
    </source>
</evidence>
<dbReference type="EMBL" id="JAIWYP010000007">
    <property type="protein sequence ID" value="KAH3799468.1"/>
    <property type="molecule type" value="Genomic_DNA"/>
</dbReference>
<reference evidence="1" key="2">
    <citation type="submission" date="2020-11" db="EMBL/GenBank/DDBJ databases">
        <authorList>
            <person name="McCartney M.A."/>
            <person name="Auch B."/>
            <person name="Kono T."/>
            <person name="Mallez S."/>
            <person name="Becker A."/>
            <person name="Gohl D.M."/>
            <person name="Silverstein K.A.T."/>
            <person name="Koren S."/>
            <person name="Bechman K.B."/>
            <person name="Herman A."/>
            <person name="Abrahante J.E."/>
            <person name="Garbe J."/>
        </authorList>
    </citation>
    <scope>NUCLEOTIDE SEQUENCE</scope>
    <source>
        <strain evidence="1">Duluth1</strain>
        <tissue evidence="1">Whole animal</tissue>
    </source>
</reference>
<keyword evidence="2" id="KW-1185">Reference proteome</keyword>
<proteinExistence type="predicted"/>
<gene>
    <name evidence="1" type="ORF">DPMN_153076</name>
</gene>